<keyword evidence="5" id="KW-1185">Reference proteome</keyword>
<dbReference type="PANTHER" id="PTHR43173:SF37">
    <property type="entry name" value="ABC1 FAMILY PROTEIN C10F6.14C"/>
    <property type="match status" value="1"/>
</dbReference>
<accession>A0A165YP80</accession>
<feature type="domain" description="ABC1 atypical kinase-like" evidence="3">
    <location>
        <begin position="148"/>
        <end position="427"/>
    </location>
</feature>
<dbReference type="CDD" id="cd13969">
    <property type="entry name" value="ADCK1-like"/>
    <property type="match status" value="1"/>
</dbReference>
<proteinExistence type="inferred from homology"/>
<protein>
    <submittedName>
        <fullName evidence="4">ABC1-domain-containing protein</fullName>
    </submittedName>
</protein>
<dbReference type="InterPro" id="IPR004147">
    <property type="entry name" value="ABC1_dom"/>
</dbReference>
<dbReference type="PANTHER" id="PTHR43173">
    <property type="entry name" value="ABC1 FAMILY PROTEIN"/>
    <property type="match status" value="1"/>
</dbReference>
<dbReference type="STRING" id="1314776.A0A165YP80"/>
<dbReference type="EMBL" id="KV428240">
    <property type="protein sequence ID" value="KZT33460.1"/>
    <property type="molecule type" value="Genomic_DNA"/>
</dbReference>
<dbReference type="InterPro" id="IPR011009">
    <property type="entry name" value="Kinase-like_dom_sf"/>
</dbReference>
<evidence type="ECO:0000256" key="2">
    <source>
        <dbReference type="SAM" id="MobiDB-lite"/>
    </source>
</evidence>
<evidence type="ECO:0000259" key="3">
    <source>
        <dbReference type="Pfam" id="PF03109"/>
    </source>
</evidence>
<dbReference type="Proteomes" id="UP000076798">
    <property type="component" value="Unassembled WGS sequence"/>
</dbReference>
<sequence>MFTIPKRSPRIRIALKIPQKSQLISNASRYSTSSSLSKPKRSLLRKTGRAIGYIGLGIGVTYTIDKYFNATAIGRNVRTLFTGAIIAADYKLNFQPEKSDKIPELQERVAERLYNLITENGGLYIKIGQMIGANTALLPPAFQTRFGKLFDDAPQIPYHQVENVFLKEFGKMPQEVFDIFIEEAEASASLAQVHKARLKNGDWVAVKIQKPAVTKQVEWDLAGYKALMWIYDYLFPLPVYFLADFISSHLRDELDFAKEASNALKTKALIESTPSLASRVYVPKVYLEYTTPKIMTAEWIDGVRLSDKKMVKKLVEGGPVPEGTKENWDGAGEVGRKWRDKGKGVKGGNKAIMQTMVDIFSAQIFMWGFIHCDPHPGNFIIRRTASNKPQLVLLDHGLYITLDPKFREEYALLWKSLLTLDYGTVADITRGWGIGTPDLFASATLMKPVRWDPKSKKNGSNGNGNGNGGEERQLTQYEIAEKMREKLKGFLIDTDKMPKALAFLGRNMRIVQGNNASFGSPVNRIRITASWASRSLASHPSENQAISQRLVAYYRHIVYLSIMLSMDFAFYTSKVWGYFTRGEEGWEEQIERGMRGFAKQNFGVEIAEGAFNA</sequence>
<dbReference type="InterPro" id="IPR045307">
    <property type="entry name" value="ADCK1_dom"/>
</dbReference>
<dbReference type="OrthoDB" id="427480at2759"/>
<dbReference type="InterPro" id="IPR051130">
    <property type="entry name" value="Mito_struct-func_regulator"/>
</dbReference>
<dbReference type="AlphaFoldDB" id="A0A165YP80"/>
<evidence type="ECO:0000313" key="4">
    <source>
        <dbReference type="EMBL" id="KZT33460.1"/>
    </source>
</evidence>
<reference evidence="4 5" key="1">
    <citation type="journal article" date="2016" name="Mol. Biol. Evol.">
        <title>Comparative Genomics of Early-Diverging Mushroom-Forming Fungi Provides Insights into the Origins of Lignocellulose Decay Capabilities.</title>
        <authorList>
            <person name="Nagy L.G."/>
            <person name="Riley R."/>
            <person name="Tritt A."/>
            <person name="Adam C."/>
            <person name="Daum C."/>
            <person name="Floudas D."/>
            <person name="Sun H."/>
            <person name="Yadav J.S."/>
            <person name="Pangilinan J."/>
            <person name="Larsson K.H."/>
            <person name="Matsuura K."/>
            <person name="Barry K."/>
            <person name="Labutti K."/>
            <person name="Kuo R."/>
            <person name="Ohm R.A."/>
            <person name="Bhattacharya S.S."/>
            <person name="Shirouzu T."/>
            <person name="Yoshinaga Y."/>
            <person name="Martin F.M."/>
            <person name="Grigoriev I.V."/>
            <person name="Hibbett D.S."/>
        </authorList>
    </citation>
    <scope>NUCLEOTIDE SEQUENCE [LARGE SCALE GENOMIC DNA]</scope>
    <source>
        <strain evidence="4 5">HHB10207 ss-3</strain>
    </source>
</reference>
<feature type="region of interest" description="Disordered" evidence="2">
    <location>
        <begin position="451"/>
        <end position="471"/>
    </location>
</feature>
<comment type="similarity">
    <text evidence="1">Belongs to the protein kinase superfamily. ADCK protein kinase family.</text>
</comment>
<dbReference type="SUPFAM" id="SSF56112">
    <property type="entry name" value="Protein kinase-like (PK-like)"/>
    <property type="match status" value="1"/>
</dbReference>
<organism evidence="4 5">
    <name type="scientific">Sistotremastrum suecicum HHB10207 ss-3</name>
    <dbReference type="NCBI Taxonomy" id="1314776"/>
    <lineage>
        <taxon>Eukaryota</taxon>
        <taxon>Fungi</taxon>
        <taxon>Dikarya</taxon>
        <taxon>Basidiomycota</taxon>
        <taxon>Agaricomycotina</taxon>
        <taxon>Agaricomycetes</taxon>
        <taxon>Sistotremastrales</taxon>
        <taxon>Sistotremastraceae</taxon>
        <taxon>Sistotremastrum</taxon>
    </lineage>
</organism>
<dbReference type="Pfam" id="PF03109">
    <property type="entry name" value="ABC1"/>
    <property type="match status" value="1"/>
</dbReference>
<name>A0A165YP80_9AGAM</name>
<gene>
    <name evidence="4" type="ORF">SISSUDRAFT_1054211</name>
</gene>
<evidence type="ECO:0000256" key="1">
    <source>
        <dbReference type="ARBA" id="ARBA00009670"/>
    </source>
</evidence>
<evidence type="ECO:0000313" key="5">
    <source>
        <dbReference type="Proteomes" id="UP000076798"/>
    </source>
</evidence>